<organism evidence="4 5">
    <name type="scientific">Galdieria yellowstonensis</name>
    <dbReference type="NCBI Taxonomy" id="3028027"/>
    <lineage>
        <taxon>Eukaryota</taxon>
        <taxon>Rhodophyta</taxon>
        <taxon>Bangiophyceae</taxon>
        <taxon>Galdieriales</taxon>
        <taxon>Galdieriaceae</taxon>
        <taxon>Galdieria</taxon>
    </lineage>
</organism>
<evidence type="ECO:0000256" key="2">
    <source>
        <dbReference type="ARBA" id="ARBA00022803"/>
    </source>
</evidence>
<accession>A0AAV9IDJ0</accession>
<protein>
    <submittedName>
        <fullName evidence="4">Uncharacterized protein</fullName>
    </submittedName>
</protein>
<name>A0AAV9IDJ0_9RHOD</name>
<dbReference type="SUPFAM" id="SSF48452">
    <property type="entry name" value="TPR-like"/>
    <property type="match status" value="2"/>
</dbReference>
<dbReference type="InterPro" id="IPR039226">
    <property type="entry name" value="Ski3/TTC37"/>
</dbReference>
<dbReference type="SMART" id="SM00028">
    <property type="entry name" value="TPR"/>
    <property type="match status" value="4"/>
</dbReference>
<keyword evidence="2 3" id="KW-0802">TPR repeat</keyword>
<dbReference type="PANTHER" id="PTHR15704:SF7">
    <property type="entry name" value="SUPERKILLER COMPLEX PROTEIN 3"/>
    <property type="match status" value="1"/>
</dbReference>
<gene>
    <name evidence="4" type="ORF">GAYE_SCF12G3348</name>
</gene>
<keyword evidence="5" id="KW-1185">Reference proteome</keyword>
<dbReference type="GO" id="GO:0055087">
    <property type="term" value="C:Ski complex"/>
    <property type="evidence" value="ECO:0007669"/>
    <property type="project" value="InterPro"/>
</dbReference>
<feature type="repeat" description="TPR" evidence="3">
    <location>
        <begin position="7"/>
        <end position="40"/>
    </location>
</feature>
<dbReference type="PROSITE" id="PS50005">
    <property type="entry name" value="TPR"/>
    <property type="match status" value="2"/>
</dbReference>
<evidence type="ECO:0000256" key="1">
    <source>
        <dbReference type="ARBA" id="ARBA00022737"/>
    </source>
</evidence>
<dbReference type="Proteomes" id="UP001300502">
    <property type="component" value="Unassembled WGS sequence"/>
</dbReference>
<comment type="caution">
    <text evidence="4">The sequence shown here is derived from an EMBL/GenBank/DDBJ whole genome shotgun (WGS) entry which is preliminary data.</text>
</comment>
<evidence type="ECO:0000313" key="5">
    <source>
        <dbReference type="Proteomes" id="UP001300502"/>
    </source>
</evidence>
<dbReference type="Gene3D" id="1.25.40.10">
    <property type="entry name" value="Tetratricopeptide repeat domain"/>
    <property type="match status" value="3"/>
</dbReference>
<dbReference type="InterPro" id="IPR011990">
    <property type="entry name" value="TPR-like_helical_dom_sf"/>
</dbReference>
<sequence length="1267" mass="148659">MSDATRIKTWLKQARKLIDNGEYEQAIQELDQCLALYPEMYQALVLKGFACHSMNHREMAVKCFEKATQLEPNNVLAWRGILETLRGSQDPKDWEKLVQALDVLLANNDNQRDPKKEYEWLREKANYLYKLAVVFRQSEKAYESGLLWKRLATWGEPQSCQWDNYLQAFRSFYLAEEIASQEPSGFLTEESCPFSCSWYRWYSVGHQNAIYRCYRGCCEELNNLVTLLSDHFPSIPWTEEDVQKLLWRQKLQLVLQQCLVAEPQQPQENNDPKQRETSNCVWNILQQWECFYRHLYSSGRYARPFLELLLECYLDDFLLVGPEDRLRFKMQPYEKAIRFTFQKAIREYPLDNPIAYACWLLAMMSNSSLHGMRSLYRRIVSLLFVDTGSFTNLKNIPKRNNGGYIICFVIDLIRHIYDSENRFSDSVVSCCTQAIDFIQEMREHRLCSFGQMEYIFRFVRCYYYYYQLLGKKQQDREQTMEEEEEDWEWLQKYRHIASWLEQDWQRLEWIKCGKNTKMMDREEERTEQECSTLWMYNQLGIQCWLRDKHTHSAVQYWNRALQQAKDDDLDNQDTFSVFKCFQWIRKALHIDSNREWSRTCCLLAFHYLYTARDLEMAEKLLIRATQKDVDFDLSFALLGFLFEYLSIDEDDPLSASSRSTVYLQRAIKCYQRCLFLSPQHSFASWRLYRLYSKTQQLSMAQQLLEQLTSTTATTSPWPHILLGNLQLYLGNLTTKSACSYFQTGLRYVRMKQATTETTKEEEEDELLTTYLEPLLRDSIGQLQSRCMSSTAWFGLCDAYAAEKRLSAALASCTRGLATLEQTLVENDQGSWIAPSQQLQSIYRRQMIYRVKKGHLLSQLNRLEEALEELESIDTRVVVVASSCSSSLIGYWKCTLGQVYFQQAVGLYWSSGLYQRALHTLRKAIDCFSLQNDTMADLALVDRLGIALCTEWYFQMALKVTNSNHDQLSSSSSQAMHPIWKRVVHRYPHHSNVYAYWAFLSLFRNHYHQSTSPLLVALASKLIRWATTDTRYKETSLASIKHLLYASFTSCLLLAMQPSSDATNRVSHRALALLGTLPAPTNPRRLHWTVSLWFAVLWMSTGEANEVAYAFIQDALRRDPCNDIAWLLLGMWRQSQPSFSLRESILPCYLEAIRLSCHPLALLGASRVVRDMVLVEEPPQKKESSSSSNPPWIDHSNENDSWIALGFALAYKTNQFDLQREWLPWLEKMVQRREESVRAIHQEAATKWQILRCIHCMPHLCVQLLPWR</sequence>
<evidence type="ECO:0000313" key="4">
    <source>
        <dbReference type="EMBL" id="KAK4525440.1"/>
    </source>
</evidence>
<proteinExistence type="predicted"/>
<dbReference type="InterPro" id="IPR019734">
    <property type="entry name" value="TPR_rpt"/>
</dbReference>
<dbReference type="SUPFAM" id="SSF81901">
    <property type="entry name" value="HCP-like"/>
    <property type="match status" value="1"/>
</dbReference>
<dbReference type="Pfam" id="PF13181">
    <property type="entry name" value="TPR_8"/>
    <property type="match status" value="1"/>
</dbReference>
<evidence type="ECO:0000256" key="3">
    <source>
        <dbReference type="PROSITE-ProRule" id="PRU00339"/>
    </source>
</evidence>
<dbReference type="GO" id="GO:0006401">
    <property type="term" value="P:RNA catabolic process"/>
    <property type="evidence" value="ECO:0007669"/>
    <property type="project" value="InterPro"/>
</dbReference>
<dbReference type="EMBL" id="JANCYU010000030">
    <property type="protein sequence ID" value="KAK4525440.1"/>
    <property type="molecule type" value="Genomic_DNA"/>
</dbReference>
<reference evidence="4 5" key="1">
    <citation type="submission" date="2022-07" db="EMBL/GenBank/DDBJ databases">
        <title>Genome-wide signatures of adaptation to extreme environments.</title>
        <authorList>
            <person name="Cho C.H."/>
            <person name="Yoon H.S."/>
        </authorList>
    </citation>
    <scope>NUCLEOTIDE SEQUENCE [LARGE SCALE GENOMIC DNA]</scope>
    <source>
        <strain evidence="4 5">108.79 E11</strain>
    </source>
</reference>
<feature type="repeat" description="TPR" evidence="3">
    <location>
        <begin position="41"/>
        <end position="74"/>
    </location>
</feature>
<keyword evidence="1" id="KW-0677">Repeat</keyword>
<dbReference type="PANTHER" id="PTHR15704">
    <property type="entry name" value="SUPERKILLER 3 PROTEIN-RELATED"/>
    <property type="match status" value="1"/>
</dbReference>
<dbReference type="AlphaFoldDB" id="A0AAV9IDJ0"/>